<sequence length="680" mass="74643">MADQYPNGSTTLPRDFRFHHAEEGPHTPEPMTAAQEPEPPSPPRQPRFKVRRRNASNLQAPTEQFLASVEAADIPIPSIELPQLITPGDSEMRDVDATEDNITDSVGFLAPEFHNPRSGSPPKTPMPTRPMDDTSTTHRPNWAMGATAWSPDDSLHRPTSSNSNASYFSDDSFYSCSRASRPSEYSTCTSPESDFERPFQFPSTSKGKNKAPYLGEATEFATLNQNLRSKTRADAPWTKAMNTHLWSTYMLYLQDPTVTPFRLGANVVPPEGVCRRVARVAKRSWKGPKLVTAATRRAEKLGYSSPRASDKSGSLTPKGPTSNVFAAWPHSASATRNHLRELCKGKGNSAVRHGRHLQSRSPTPFTKPTSSNFARLCTPEPRTMSSFSTQDISLSLTTSTSKTMQADGPLAQLASGNSAGTTPQGFKPSTYQYPQCLGLDGTQDIVDNVGEASHIRRLGSPFVARTYGPSSSQLHPKDSSSPLPSSGTAGPYLRSPFPFGNTRSLNGTQKRRAQDTLDEEMNPNGAVVRPSILDQQLFGKPFGHSRRVRSRGFSLGDEALRRRAPVSQSSPPPKFNLASNPEPLMTDLGASLQTPTSHLLPPPTVDPPRLGSPFAESGPSQTFPRRVPNDFQATVKRNPYATMHQTRHSIESFDFGEGPSLQSRLEELDKKLKHMQERKQ</sequence>
<keyword evidence="3" id="KW-1185">Reference proteome</keyword>
<feature type="compositionally biased region" description="Polar residues" evidence="1">
    <location>
        <begin position="1"/>
        <end position="12"/>
    </location>
</feature>
<comment type="caution">
    <text evidence="2">The sequence shown here is derived from an EMBL/GenBank/DDBJ whole genome shotgun (WGS) entry which is preliminary data.</text>
</comment>
<feature type="region of interest" description="Disordered" evidence="1">
    <location>
        <begin position="544"/>
        <end position="586"/>
    </location>
</feature>
<evidence type="ECO:0000256" key="1">
    <source>
        <dbReference type="SAM" id="MobiDB-lite"/>
    </source>
</evidence>
<accession>A0A370T8T6</accession>
<feature type="region of interest" description="Disordered" evidence="1">
    <location>
        <begin position="347"/>
        <end position="373"/>
    </location>
</feature>
<dbReference type="AlphaFoldDB" id="A0A370T8T6"/>
<dbReference type="STRING" id="2656787.A0A370T8T6"/>
<reference evidence="2 3" key="1">
    <citation type="journal article" date="2018" name="IMA Fungus">
        <title>IMA Genome-F 9: Draft genome sequence of Annulohypoxylon stygium, Aspergillus mulundensis, Berkeleyomyces basicola (syn. Thielaviopsis basicola), Ceratocystis smalleyi, two Cercospora beticola strains, Coleophoma cylindrospora, Fusarium fracticaudum, Phialophora cf. hyalina, and Morchella septimelata.</title>
        <authorList>
            <person name="Wingfield B.D."/>
            <person name="Bills G.F."/>
            <person name="Dong Y."/>
            <person name="Huang W."/>
            <person name="Nel W.J."/>
            <person name="Swalarsk-Parry B.S."/>
            <person name="Vaghefi N."/>
            <person name="Wilken P.M."/>
            <person name="An Z."/>
            <person name="de Beer Z.W."/>
            <person name="De Vos L."/>
            <person name="Chen L."/>
            <person name="Duong T.A."/>
            <person name="Gao Y."/>
            <person name="Hammerbacher A."/>
            <person name="Kikkert J.R."/>
            <person name="Li Y."/>
            <person name="Li H."/>
            <person name="Li K."/>
            <person name="Li Q."/>
            <person name="Liu X."/>
            <person name="Ma X."/>
            <person name="Naidoo K."/>
            <person name="Pethybridge S.J."/>
            <person name="Sun J."/>
            <person name="Steenkamp E.T."/>
            <person name="van der Nest M.A."/>
            <person name="van Wyk S."/>
            <person name="Wingfield M.J."/>
            <person name="Xiong C."/>
            <person name="Yue Q."/>
            <person name="Zhang X."/>
        </authorList>
    </citation>
    <scope>NUCLEOTIDE SEQUENCE [LARGE SCALE GENOMIC DNA]</scope>
    <source>
        <strain evidence="2 3">BP 5553</strain>
    </source>
</reference>
<feature type="region of interest" description="Disordered" evidence="1">
    <location>
        <begin position="1"/>
        <end position="62"/>
    </location>
</feature>
<feature type="compositionally biased region" description="Basic and acidic residues" evidence="1">
    <location>
        <begin position="14"/>
        <end position="26"/>
    </location>
</feature>
<dbReference type="Proteomes" id="UP000254866">
    <property type="component" value="Unassembled WGS sequence"/>
</dbReference>
<evidence type="ECO:0000313" key="3">
    <source>
        <dbReference type="Proteomes" id="UP000254866"/>
    </source>
</evidence>
<feature type="region of interest" description="Disordered" evidence="1">
    <location>
        <begin position="186"/>
        <end position="210"/>
    </location>
</feature>
<feature type="compositionally biased region" description="Polar residues" evidence="1">
    <location>
        <begin position="468"/>
        <end position="488"/>
    </location>
</feature>
<feature type="compositionally biased region" description="Polar residues" evidence="1">
    <location>
        <begin position="359"/>
        <end position="373"/>
    </location>
</feature>
<organism evidence="2 3">
    <name type="scientific">Venustampulla echinocandica</name>
    <dbReference type="NCBI Taxonomy" id="2656787"/>
    <lineage>
        <taxon>Eukaryota</taxon>
        <taxon>Fungi</taxon>
        <taxon>Dikarya</taxon>
        <taxon>Ascomycota</taxon>
        <taxon>Pezizomycotina</taxon>
        <taxon>Leotiomycetes</taxon>
        <taxon>Helotiales</taxon>
        <taxon>Pleuroascaceae</taxon>
        <taxon>Venustampulla</taxon>
    </lineage>
</organism>
<evidence type="ECO:0000313" key="2">
    <source>
        <dbReference type="EMBL" id="RDL29897.1"/>
    </source>
</evidence>
<dbReference type="EMBL" id="NPIC01000017">
    <property type="protein sequence ID" value="RDL29897.1"/>
    <property type="molecule type" value="Genomic_DNA"/>
</dbReference>
<gene>
    <name evidence="2" type="ORF">BP5553_10524</name>
</gene>
<dbReference type="OrthoDB" id="419770at2759"/>
<feature type="region of interest" description="Disordered" evidence="1">
    <location>
        <begin position="464"/>
        <end position="512"/>
    </location>
</feature>
<proteinExistence type="predicted"/>
<dbReference type="GeneID" id="43603373"/>
<feature type="region of interest" description="Disordered" evidence="1">
    <location>
        <begin position="109"/>
        <end position="142"/>
    </location>
</feature>
<dbReference type="RefSeq" id="XP_031864587.1">
    <property type="nucleotide sequence ID" value="XM_032019147.1"/>
</dbReference>
<name>A0A370T8T6_9HELO</name>
<protein>
    <submittedName>
        <fullName evidence="2">Uncharacterized protein</fullName>
    </submittedName>
</protein>